<evidence type="ECO:0000256" key="3">
    <source>
        <dbReference type="ARBA" id="ARBA00023127"/>
    </source>
</evidence>
<dbReference type="Gene3D" id="1.10.472.10">
    <property type="entry name" value="Cyclin-like"/>
    <property type="match status" value="1"/>
</dbReference>
<evidence type="ECO:0000259" key="6">
    <source>
        <dbReference type="SMART" id="SM00385"/>
    </source>
</evidence>
<keyword evidence="2" id="KW-0132">Cell division</keyword>
<feature type="domain" description="Cyclin-like" evidence="6">
    <location>
        <begin position="80"/>
        <end position="164"/>
    </location>
</feature>
<dbReference type="PANTHER" id="PTHR15615:SF108">
    <property type="entry name" value="PROTEIN CNPPD1"/>
    <property type="match status" value="1"/>
</dbReference>
<accession>A0AAX6HE17</accession>
<dbReference type="Proteomes" id="UP001140949">
    <property type="component" value="Unassembled WGS sequence"/>
</dbReference>
<dbReference type="InterPro" id="IPR012389">
    <property type="entry name" value="Cyclin_P/U"/>
</dbReference>
<dbReference type="GO" id="GO:0051301">
    <property type="term" value="P:cell division"/>
    <property type="evidence" value="ECO:0007669"/>
    <property type="project" value="UniProtKB-UniRule"/>
</dbReference>
<comment type="caution">
    <text evidence="7">The sequence shown here is derived from an EMBL/GenBank/DDBJ whole genome shotgun (WGS) entry which is preliminary data.</text>
</comment>
<evidence type="ECO:0000256" key="2">
    <source>
        <dbReference type="ARBA" id="ARBA00022618"/>
    </source>
</evidence>
<dbReference type="PIRSF" id="PIRSF027110">
    <property type="entry name" value="PREG"/>
    <property type="match status" value="1"/>
</dbReference>
<dbReference type="InterPro" id="IPR013763">
    <property type="entry name" value="Cyclin-like_dom"/>
</dbReference>
<evidence type="ECO:0000256" key="4">
    <source>
        <dbReference type="ARBA" id="ARBA00023306"/>
    </source>
</evidence>
<dbReference type="SMART" id="SM00385">
    <property type="entry name" value="CYCLIN"/>
    <property type="match status" value="1"/>
</dbReference>
<keyword evidence="3 5" id="KW-0195">Cyclin</keyword>
<reference evidence="7" key="1">
    <citation type="journal article" date="2023" name="GigaByte">
        <title>Genome assembly of the bearded iris, Iris pallida Lam.</title>
        <authorList>
            <person name="Bruccoleri R.E."/>
            <person name="Oakeley E.J."/>
            <person name="Faust A.M.E."/>
            <person name="Altorfer M."/>
            <person name="Dessus-Babus S."/>
            <person name="Burckhardt D."/>
            <person name="Oertli M."/>
            <person name="Naumann U."/>
            <person name="Petersen F."/>
            <person name="Wong J."/>
        </authorList>
    </citation>
    <scope>NUCLEOTIDE SEQUENCE</scope>
    <source>
        <strain evidence="7">GSM-AAB239-AS_SAM_17_03QT</strain>
    </source>
</reference>
<dbReference type="AlphaFoldDB" id="A0AAX6HE17"/>
<proteinExistence type="inferred from homology"/>
<dbReference type="SUPFAM" id="SSF47954">
    <property type="entry name" value="Cyclin-like"/>
    <property type="match status" value="1"/>
</dbReference>
<protein>
    <recommendedName>
        <fullName evidence="5">Cyclin</fullName>
    </recommendedName>
</protein>
<evidence type="ECO:0000256" key="1">
    <source>
        <dbReference type="ARBA" id="ARBA00007215"/>
    </source>
</evidence>
<dbReference type="PANTHER" id="PTHR15615">
    <property type="match status" value="1"/>
</dbReference>
<gene>
    <name evidence="7" type="ORF">M6B38_319230</name>
</gene>
<comment type="similarity">
    <text evidence="1">Belongs to the cyclin family. Cyclin U/P subfamily.</text>
</comment>
<organism evidence="7 8">
    <name type="scientific">Iris pallida</name>
    <name type="common">Sweet iris</name>
    <dbReference type="NCBI Taxonomy" id="29817"/>
    <lineage>
        <taxon>Eukaryota</taxon>
        <taxon>Viridiplantae</taxon>
        <taxon>Streptophyta</taxon>
        <taxon>Embryophyta</taxon>
        <taxon>Tracheophyta</taxon>
        <taxon>Spermatophyta</taxon>
        <taxon>Magnoliopsida</taxon>
        <taxon>Liliopsida</taxon>
        <taxon>Asparagales</taxon>
        <taxon>Iridaceae</taxon>
        <taxon>Iridoideae</taxon>
        <taxon>Irideae</taxon>
        <taxon>Iris</taxon>
    </lineage>
</organism>
<dbReference type="EMBL" id="JANAVB010010597">
    <property type="protein sequence ID" value="KAJ6838821.1"/>
    <property type="molecule type" value="Genomic_DNA"/>
</dbReference>
<keyword evidence="8" id="KW-1185">Reference proteome</keyword>
<dbReference type="Pfam" id="PF08613">
    <property type="entry name" value="Cyclin"/>
    <property type="match status" value="1"/>
</dbReference>
<dbReference type="InterPro" id="IPR013922">
    <property type="entry name" value="Cyclin_PHO80-like"/>
</dbReference>
<evidence type="ECO:0000313" key="7">
    <source>
        <dbReference type="EMBL" id="KAJ6838821.1"/>
    </source>
</evidence>
<dbReference type="GO" id="GO:0019901">
    <property type="term" value="F:protein kinase binding"/>
    <property type="evidence" value="ECO:0007669"/>
    <property type="project" value="UniProtKB-UniRule"/>
</dbReference>
<evidence type="ECO:0000313" key="8">
    <source>
        <dbReference type="Proteomes" id="UP001140949"/>
    </source>
</evidence>
<keyword evidence="4" id="KW-0131">Cell cycle</keyword>
<reference evidence="7" key="2">
    <citation type="submission" date="2023-04" db="EMBL/GenBank/DDBJ databases">
        <authorList>
            <person name="Bruccoleri R.E."/>
            <person name="Oakeley E.J."/>
            <person name="Faust A.-M."/>
            <person name="Dessus-Babus S."/>
            <person name="Altorfer M."/>
            <person name="Burckhardt D."/>
            <person name="Oertli M."/>
            <person name="Naumann U."/>
            <person name="Petersen F."/>
            <person name="Wong J."/>
        </authorList>
    </citation>
    <scope>NUCLEOTIDE SEQUENCE</scope>
    <source>
        <strain evidence="7">GSM-AAB239-AS_SAM_17_03QT</strain>
        <tissue evidence="7">Leaf</tissue>
    </source>
</reference>
<name>A0AAX6HE17_IRIPA</name>
<sequence length="226" mass="25966">MGSLAHDGESTAPVSPELYVTLGLKESGKGVPEFPRLFSLLSSILEKTTEKNDRLLDSKKKKEIVTMFRGFRAPNISIKSYMERIYKYSKCSPSCFILAHIYIDRFLQQPDFLLTSFNVHRLLVTSVVIAAKFIDDGFFKNAYYARVAGVSTEEMNRMELNLLFSIDFRLRVDMGTFRMYCLQLEKEALECHVERPIQVCRRKDWIDNVEESKCQSALQRCSCGAV</sequence>
<dbReference type="InterPro" id="IPR036915">
    <property type="entry name" value="Cyclin-like_sf"/>
</dbReference>
<evidence type="ECO:0000256" key="5">
    <source>
        <dbReference type="PIRNR" id="PIRNR027110"/>
    </source>
</evidence>